<feature type="chain" id="PRO_5042500876" evidence="5">
    <location>
        <begin position="22"/>
        <end position="416"/>
    </location>
</feature>
<gene>
    <name evidence="7" type="ORF">P0Y53_12700</name>
</gene>
<name>A0AAJ6BJX5_9BACT</name>
<evidence type="ECO:0000256" key="5">
    <source>
        <dbReference type="SAM" id="SignalP"/>
    </source>
</evidence>
<evidence type="ECO:0000256" key="4">
    <source>
        <dbReference type="ARBA" id="ARBA00023284"/>
    </source>
</evidence>
<feature type="domain" description="Thioredoxin" evidence="6">
    <location>
        <begin position="274"/>
        <end position="416"/>
    </location>
</feature>
<proteinExistence type="predicted"/>
<dbReference type="GO" id="GO:0016491">
    <property type="term" value="F:oxidoreductase activity"/>
    <property type="evidence" value="ECO:0007669"/>
    <property type="project" value="InterPro"/>
</dbReference>
<dbReference type="AlphaFoldDB" id="A0AAJ6BJX5"/>
<keyword evidence="3" id="KW-1015">Disulfide bond</keyword>
<evidence type="ECO:0000256" key="1">
    <source>
        <dbReference type="ARBA" id="ARBA00004196"/>
    </source>
</evidence>
<evidence type="ECO:0000256" key="2">
    <source>
        <dbReference type="ARBA" id="ARBA00022748"/>
    </source>
</evidence>
<keyword evidence="2" id="KW-0201">Cytochrome c-type biogenesis</keyword>
<dbReference type="EMBL" id="CP119311">
    <property type="protein sequence ID" value="WEK38359.1"/>
    <property type="molecule type" value="Genomic_DNA"/>
</dbReference>
<evidence type="ECO:0000313" key="8">
    <source>
        <dbReference type="Proteomes" id="UP001220610"/>
    </source>
</evidence>
<evidence type="ECO:0000313" key="7">
    <source>
        <dbReference type="EMBL" id="WEK38359.1"/>
    </source>
</evidence>
<evidence type="ECO:0000256" key="3">
    <source>
        <dbReference type="ARBA" id="ARBA00023157"/>
    </source>
</evidence>
<protein>
    <submittedName>
        <fullName evidence="7">TlpA disulfide reductase family protein</fullName>
    </submittedName>
</protein>
<keyword evidence="4" id="KW-0676">Redox-active center</keyword>
<sequence>MIQMKKMVLAGCLLSGMSVLAQNNPYGIKDTLLAGKDEVLAKHLPYGNKQLYFASYVLPPDAFLQKIADFKKEMGPLLEGEKDAKRKELKQKDLDYYTRVKLKAYTSMYGLDSVNMMKVEEWLADNKGTPTFMEKLDSVYKTMFVKKLSPEEKNLLDSAVSAGGNHQEAELFKLSAAYRQWIDDFITKERMTTYKADTILGYYGTNIVKLRVVKEEFADPFMKEYLSYGLTGLVLKMVKDSGEVAKAYSNFMALVTNKEARKNISEVYANMQMMASKAMAPDFTYATVDDKKVSLSDLKGKYVYIDVWATWCGPCKAEIPFLQKIEKEYHGKNIHFVSLSVDRMADKGKWISYVKDHQLGGIQLMADKDFNSDFIKKFNIAAIPRFILIDPKGAIVSGDAARPSDPALKTLLDSLL</sequence>
<dbReference type="SUPFAM" id="SSF52833">
    <property type="entry name" value="Thioredoxin-like"/>
    <property type="match status" value="1"/>
</dbReference>
<feature type="signal peptide" evidence="5">
    <location>
        <begin position="1"/>
        <end position="21"/>
    </location>
</feature>
<dbReference type="PROSITE" id="PS51352">
    <property type="entry name" value="THIOREDOXIN_2"/>
    <property type="match status" value="1"/>
</dbReference>
<dbReference type="Pfam" id="PF08534">
    <property type="entry name" value="Redoxin"/>
    <property type="match status" value="1"/>
</dbReference>
<reference evidence="7" key="1">
    <citation type="submission" date="2023-03" db="EMBL/GenBank/DDBJ databases">
        <title>Andean soil-derived lignocellulolytic bacterial consortium as a source of novel taxa and putative plastic-active enzymes.</title>
        <authorList>
            <person name="Diaz-Garcia L."/>
            <person name="Chuvochina M."/>
            <person name="Feuerriegel G."/>
            <person name="Bunk B."/>
            <person name="Sproer C."/>
            <person name="Streit W.R."/>
            <person name="Rodriguez L.M."/>
            <person name="Overmann J."/>
            <person name="Jimenez D.J."/>
        </authorList>
    </citation>
    <scope>NUCLEOTIDE SEQUENCE</scope>
    <source>
        <strain evidence="7">MAG 7</strain>
    </source>
</reference>
<dbReference type="GO" id="GO:0030313">
    <property type="term" value="C:cell envelope"/>
    <property type="evidence" value="ECO:0007669"/>
    <property type="project" value="UniProtKB-SubCell"/>
</dbReference>
<evidence type="ECO:0000259" key="6">
    <source>
        <dbReference type="PROSITE" id="PS51352"/>
    </source>
</evidence>
<keyword evidence="5" id="KW-0732">Signal</keyword>
<comment type="subcellular location">
    <subcellularLocation>
        <location evidence="1">Cell envelope</location>
    </subcellularLocation>
</comment>
<accession>A0AAJ6BJX5</accession>
<dbReference type="InterPro" id="IPR050553">
    <property type="entry name" value="Thioredoxin_ResA/DsbE_sf"/>
</dbReference>
<dbReference type="InterPro" id="IPR036249">
    <property type="entry name" value="Thioredoxin-like_sf"/>
</dbReference>
<organism evidence="7 8">
    <name type="scientific">Candidatus Pseudobacter hemicellulosilyticus</name>
    <dbReference type="NCBI Taxonomy" id="3121375"/>
    <lineage>
        <taxon>Bacteria</taxon>
        <taxon>Pseudomonadati</taxon>
        <taxon>Bacteroidota</taxon>
        <taxon>Chitinophagia</taxon>
        <taxon>Chitinophagales</taxon>
        <taxon>Chitinophagaceae</taxon>
        <taxon>Pseudobacter</taxon>
    </lineage>
</organism>
<dbReference type="Proteomes" id="UP001220610">
    <property type="component" value="Chromosome"/>
</dbReference>
<dbReference type="Gene3D" id="3.40.30.10">
    <property type="entry name" value="Glutaredoxin"/>
    <property type="match status" value="1"/>
</dbReference>
<dbReference type="InterPro" id="IPR013766">
    <property type="entry name" value="Thioredoxin_domain"/>
</dbReference>
<dbReference type="CDD" id="cd02966">
    <property type="entry name" value="TlpA_like_family"/>
    <property type="match status" value="1"/>
</dbReference>
<dbReference type="InterPro" id="IPR013740">
    <property type="entry name" value="Redoxin"/>
</dbReference>
<dbReference type="PANTHER" id="PTHR42852:SF6">
    <property type="entry name" value="THIOL:DISULFIDE INTERCHANGE PROTEIN DSBE"/>
    <property type="match status" value="1"/>
</dbReference>
<dbReference type="PANTHER" id="PTHR42852">
    <property type="entry name" value="THIOL:DISULFIDE INTERCHANGE PROTEIN DSBE"/>
    <property type="match status" value="1"/>
</dbReference>
<dbReference type="GO" id="GO:0017004">
    <property type="term" value="P:cytochrome complex assembly"/>
    <property type="evidence" value="ECO:0007669"/>
    <property type="project" value="UniProtKB-KW"/>
</dbReference>